<proteinExistence type="predicted"/>
<dbReference type="Gramene" id="TraesNOR2A03G00785810.4">
    <property type="protein sequence ID" value="TraesNOR2A03G00785810.4"/>
    <property type="gene ID" value="TraesNOR2A03G00785810"/>
</dbReference>
<reference evidence="8" key="2">
    <citation type="submission" date="2018-10" db="UniProtKB">
        <authorList>
            <consortium name="EnsemblPlants"/>
        </authorList>
    </citation>
    <scope>IDENTIFICATION</scope>
</reference>
<dbReference type="STRING" id="4565.A0A3B6B5A9"/>
<accession>A0A3B6B5A9</accession>
<dbReference type="Gramene" id="TraesARI2A03G00784080.1">
    <property type="protein sequence ID" value="TraesARI2A03G00784080.1"/>
    <property type="gene ID" value="TraesARI2A03G00784080"/>
</dbReference>
<dbReference type="Gramene" id="TraesKAR2A01G0445100.1">
    <property type="protein sequence ID" value="cds.TraesKAR2A01G0445100.1"/>
    <property type="gene ID" value="TraesKAR2A01G0445100"/>
</dbReference>
<dbReference type="Gramene" id="TraesPARA_EIv1.0_0357760.1">
    <property type="protein sequence ID" value="TraesPARA_EIv1.0_0357760.1.CDS"/>
    <property type="gene ID" value="TraesPARA_EIv1.0_0357760"/>
</dbReference>
<dbReference type="OMA" id="PINRIRD"/>
<dbReference type="Gramene" id="TraesKAR2A01G0445100.4">
    <property type="protein sequence ID" value="cds.TraesKAR2A01G0445100.4"/>
    <property type="gene ID" value="TraesKAR2A01G0445100"/>
</dbReference>
<dbReference type="Gene3D" id="2.170.150.80">
    <property type="entry name" value="NAC domain"/>
    <property type="match status" value="1"/>
</dbReference>
<dbReference type="GeneID" id="123190437"/>
<dbReference type="Gramene" id="TraesWEE_scaffold_025508_01G000200.1">
    <property type="protein sequence ID" value="TraesWEE_scaffold_025508_01G000200.1"/>
    <property type="gene ID" value="TraesWEE_scaffold_025508_01G000200"/>
</dbReference>
<dbReference type="Gramene" id="TraesNOR2A03G00785810.3">
    <property type="protein sequence ID" value="TraesNOR2A03G00785810.3"/>
    <property type="gene ID" value="TraesNOR2A03G00785810"/>
</dbReference>
<dbReference type="Gramene" id="TraesPARA_EIv1.0_0357760.2">
    <property type="protein sequence ID" value="TraesPARA_EIv1.0_0357760.2.CDS"/>
    <property type="gene ID" value="TraesPARA_EIv1.0_0357760"/>
</dbReference>
<organism evidence="8">
    <name type="scientific">Triticum aestivum</name>
    <name type="common">Wheat</name>
    <dbReference type="NCBI Taxonomy" id="4565"/>
    <lineage>
        <taxon>Eukaryota</taxon>
        <taxon>Viridiplantae</taxon>
        <taxon>Streptophyta</taxon>
        <taxon>Embryophyta</taxon>
        <taxon>Tracheophyta</taxon>
        <taxon>Spermatophyta</taxon>
        <taxon>Magnoliopsida</taxon>
        <taxon>Liliopsida</taxon>
        <taxon>Poales</taxon>
        <taxon>Poaceae</taxon>
        <taxon>BOP clade</taxon>
        <taxon>Pooideae</taxon>
        <taxon>Triticodae</taxon>
        <taxon>Triticeae</taxon>
        <taxon>Triticinae</taxon>
        <taxon>Triticum</taxon>
    </lineage>
</organism>
<keyword evidence="2" id="KW-0805">Transcription regulation</keyword>
<dbReference type="GO" id="GO:0005634">
    <property type="term" value="C:nucleus"/>
    <property type="evidence" value="ECO:0007669"/>
    <property type="project" value="UniProtKB-SubCell"/>
</dbReference>
<dbReference type="RefSeq" id="XP_044459010.1">
    <property type="nucleotide sequence ID" value="XM_044603075.1"/>
</dbReference>
<dbReference type="Proteomes" id="UP000019116">
    <property type="component" value="Chromosome 2A"/>
</dbReference>
<name>A0A3B6B5A9_WHEAT</name>
<evidence type="ECO:0000256" key="4">
    <source>
        <dbReference type="ARBA" id="ARBA00023163"/>
    </source>
</evidence>
<dbReference type="Gramene" id="TraesCS2A03G1084900.1">
    <property type="protein sequence ID" value="TraesCS2A03G1084900.1.CDS"/>
    <property type="gene ID" value="TraesCS2A03G1084900"/>
</dbReference>
<dbReference type="Gramene" id="TraesSTA2A03G00773830.2">
    <property type="protein sequence ID" value="TraesSTA2A03G00773830.2"/>
    <property type="gene ID" value="TraesSTA2A03G00773830"/>
</dbReference>
<reference evidence="8" key="1">
    <citation type="submission" date="2018-08" db="EMBL/GenBank/DDBJ databases">
        <authorList>
            <person name="Rossello M."/>
        </authorList>
    </citation>
    <scope>NUCLEOTIDE SEQUENCE [LARGE SCALE GENOMIC DNA]</scope>
    <source>
        <strain evidence="8">cv. Chinese Spring</strain>
    </source>
</reference>
<comment type="subcellular location">
    <subcellularLocation>
        <location evidence="1">Nucleus</location>
    </subcellularLocation>
</comment>
<dbReference type="InterPro" id="IPR003441">
    <property type="entry name" value="NAC-dom"/>
</dbReference>
<dbReference type="PROSITE" id="PS51005">
    <property type="entry name" value="NAC"/>
    <property type="match status" value="1"/>
</dbReference>
<dbReference type="Gramene" id="TraesSTA2A03G00773830.3">
    <property type="protein sequence ID" value="TraesSTA2A03G00773830.3"/>
    <property type="gene ID" value="TraesSTA2A03G00773830"/>
</dbReference>
<keyword evidence="3" id="KW-0238">DNA-binding</keyword>
<dbReference type="Gramene" id="TraesSTA2A03G00773830.1">
    <property type="protein sequence ID" value="TraesSTA2A03G00773830.1"/>
    <property type="gene ID" value="TraesSTA2A03G00773830"/>
</dbReference>
<dbReference type="Gramene" id="TraesNOR2A03G00785810.2">
    <property type="protein sequence ID" value="TraesNOR2A03G00785810.2"/>
    <property type="gene ID" value="TraesNOR2A03G00785810"/>
</dbReference>
<dbReference type="PANTHER" id="PTHR31719:SF235">
    <property type="entry name" value="NAC DOMAIN-CONTAINING PROTEIN"/>
    <property type="match status" value="1"/>
</dbReference>
<protein>
    <recommendedName>
        <fullName evidence="7">NAC domain-containing protein</fullName>
    </recommendedName>
</protein>
<dbReference type="Gramene" id="TraesNOR2A03G00785810.1">
    <property type="protein sequence ID" value="TraesNOR2A03G00785810.1"/>
    <property type="gene ID" value="TraesNOR2A03G00785810"/>
</dbReference>
<evidence type="ECO:0000256" key="3">
    <source>
        <dbReference type="ARBA" id="ARBA00023125"/>
    </source>
</evidence>
<dbReference type="Gramene" id="TraesCS2A02G459700.1">
    <property type="protein sequence ID" value="TraesCS2A02G459700.1"/>
    <property type="gene ID" value="TraesCS2A02G459700"/>
</dbReference>
<dbReference type="GO" id="GO:0003677">
    <property type="term" value="F:DNA binding"/>
    <property type="evidence" value="ECO:0007669"/>
    <property type="project" value="UniProtKB-KW"/>
</dbReference>
<evidence type="ECO:0000313" key="8">
    <source>
        <dbReference type="EnsemblPlants" id="TraesCS2A02G459700.1"/>
    </source>
</evidence>
<feature type="compositionally biased region" description="Basic residues" evidence="6">
    <location>
        <begin position="271"/>
        <end position="284"/>
    </location>
</feature>
<keyword evidence="9" id="KW-1185">Reference proteome</keyword>
<keyword evidence="4" id="KW-0804">Transcription</keyword>
<dbReference type="GO" id="GO:0006355">
    <property type="term" value="P:regulation of DNA-templated transcription"/>
    <property type="evidence" value="ECO:0007669"/>
    <property type="project" value="InterPro"/>
</dbReference>
<feature type="region of interest" description="Disordered" evidence="6">
    <location>
        <begin position="262"/>
        <end position="288"/>
    </location>
</feature>
<dbReference type="EnsemblPlants" id="TraesCS2A02G459700.1">
    <property type="protein sequence ID" value="TraesCS2A02G459700.1"/>
    <property type="gene ID" value="TraesCS2A02G459700"/>
</dbReference>
<evidence type="ECO:0000256" key="5">
    <source>
        <dbReference type="ARBA" id="ARBA00023242"/>
    </source>
</evidence>
<dbReference type="OrthoDB" id="693909at2759"/>
<evidence type="ECO:0000259" key="7">
    <source>
        <dbReference type="PROSITE" id="PS51005"/>
    </source>
</evidence>
<dbReference type="Gramene" id="TraesSTA2A03G00773830.4">
    <property type="protein sequence ID" value="TraesSTA2A03G00773830.4"/>
    <property type="gene ID" value="TraesSTA2A03G00773830"/>
</dbReference>
<dbReference type="Gramene" id="TraesROB_scaffold_092830_01G000100.1">
    <property type="protein sequence ID" value="TraesROB_scaffold_092830_01G000100.1"/>
    <property type="gene ID" value="TraesROB_scaffold_092830_01G000100"/>
</dbReference>
<dbReference type="Gramene" id="TraesPARA_EIv1.0_0357760.3">
    <property type="protein sequence ID" value="TraesPARA_EIv1.0_0357760.3.CDS"/>
    <property type="gene ID" value="TraesPARA_EIv1.0_0357760"/>
</dbReference>
<evidence type="ECO:0000256" key="6">
    <source>
        <dbReference type="SAM" id="MobiDB-lite"/>
    </source>
</evidence>
<sequence length="451" mass="50101">MIDPQANLDELYCIWLPNTTLSVTGESTGTTTPCASLAVRAVYKSSDYYPGTESSLSQEESDATPHLDLKPRLAVDRGGPGAGGRPAGRTCKSWMGNYVFPLNLPPGYHFAPSGDELIVHYLRRKLDGLPPHLPIFNDVTPIIDYRPEQITDEFRDFGEGARWYFFTKRTRKYATGSRPDRTTPGNGFWKATGPVREIPICPGGKLVGRARTLVFYTGPEKPTHWTMYEYENRTSEAEANDKNVDKLGEWVLCTIQKSQRCDQKKEAGGKAKSKAGGKKRKGKARNGADLVQIQSAEVPEIAWPEKVDEAYVFDDLEQTGCPKKRPQIEQHEPPRSETMMVDDYDYNGIQYIWDDEYMPPPPLPLPLEYEVAPHVAGVGYSYNNMMYQPANSYLHAAHYAVEQDGYAGGHLGSLLGTGNIPCAYRPQHSCAAGITNLPWSRGATTSGQVEP</sequence>
<feature type="domain" description="NAC" evidence="7">
    <location>
        <begin position="104"/>
        <end position="258"/>
    </location>
</feature>
<keyword evidence="5" id="KW-0539">Nucleus</keyword>
<dbReference type="InterPro" id="IPR036093">
    <property type="entry name" value="NAC_dom_sf"/>
</dbReference>
<dbReference type="SMR" id="A0A3B6B5A9"/>
<gene>
    <name evidence="8" type="primary">LOC123190437</name>
</gene>
<dbReference type="Gramene" id="TraesKAR2A01G0445100.3">
    <property type="protein sequence ID" value="cds.TraesKAR2A01G0445100.3"/>
    <property type="gene ID" value="TraesKAR2A01G0445100"/>
</dbReference>
<evidence type="ECO:0000313" key="9">
    <source>
        <dbReference type="Proteomes" id="UP000019116"/>
    </source>
</evidence>
<dbReference type="PANTHER" id="PTHR31719">
    <property type="entry name" value="NAC TRANSCRIPTION FACTOR 56"/>
    <property type="match status" value="1"/>
</dbReference>
<evidence type="ECO:0000256" key="1">
    <source>
        <dbReference type="ARBA" id="ARBA00004123"/>
    </source>
</evidence>
<dbReference type="SUPFAM" id="SSF101941">
    <property type="entry name" value="NAC domain"/>
    <property type="match status" value="1"/>
</dbReference>
<dbReference type="Gramene" id="TraesKAR2A01G0445100.2">
    <property type="protein sequence ID" value="cds.TraesKAR2A01G0445100.2"/>
    <property type="gene ID" value="TraesKAR2A01G0445100"/>
</dbReference>
<dbReference type="AlphaFoldDB" id="A0A3B6B5A9"/>
<dbReference type="Gramene" id="TraesLDM2A03G00778370.1">
    <property type="protein sequence ID" value="TraesLDM2A03G00778370.1"/>
    <property type="gene ID" value="TraesLDM2A03G00778370"/>
</dbReference>
<evidence type="ECO:0000256" key="2">
    <source>
        <dbReference type="ARBA" id="ARBA00023015"/>
    </source>
</evidence>
<dbReference type="Pfam" id="PF02365">
    <property type="entry name" value="NAM"/>
    <property type="match status" value="1"/>
</dbReference>